<keyword evidence="1" id="KW-0812">Transmembrane</keyword>
<keyword evidence="1" id="KW-0472">Membrane</keyword>
<organism evidence="2 3">
    <name type="scientific">Hoeflea ulvae</name>
    <dbReference type="NCBI Taxonomy" id="2983764"/>
    <lineage>
        <taxon>Bacteria</taxon>
        <taxon>Pseudomonadati</taxon>
        <taxon>Pseudomonadota</taxon>
        <taxon>Alphaproteobacteria</taxon>
        <taxon>Hyphomicrobiales</taxon>
        <taxon>Rhizobiaceae</taxon>
        <taxon>Hoeflea</taxon>
    </lineage>
</organism>
<evidence type="ECO:0000313" key="2">
    <source>
        <dbReference type="EMBL" id="MCY0096637.1"/>
    </source>
</evidence>
<keyword evidence="1" id="KW-1133">Transmembrane helix</keyword>
<feature type="transmembrane region" description="Helical" evidence="1">
    <location>
        <begin position="34"/>
        <end position="52"/>
    </location>
</feature>
<dbReference type="RefSeq" id="WP_267614454.1">
    <property type="nucleotide sequence ID" value="NZ_JAOVZQ010000001.1"/>
</dbReference>
<comment type="caution">
    <text evidence="2">The sequence shown here is derived from an EMBL/GenBank/DDBJ whole genome shotgun (WGS) entry which is preliminary data.</text>
</comment>
<protein>
    <recommendedName>
        <fullName evidence="4">Lysine transporter LysE</fullName>
    </recommendedName>
</protein>
<evidence type="ECO:0000256" key="1">
    <source>
        <dbReference type="SAM" id="Phobius"/>
    </source>
</evidence>
<name>A0ABT3YL85_9HYPH</name>
<gene>
    <name evidence="2" type="ORF">OEG82_21860</name>
</gene>
<dbReference type="Proteomes" id="UP001081283">
    <property type="component" value="Unassembled WGS sequence"/>
</dbReference>
<proteinExistence type="predicted"/>
<sequence length="55" mass="5969">MVAVGLLSLPVFVGYGLLFSNPRIVAIYVRLRRWFEAVFAMAFGLAGAKLLSPGL</sequence>
<evidence type="ECO:0000313" key="3">
    <source>
        <dbReference type="Proteomes" id="UP001081283"/>
    </source>
</evidence>
<dbReference type="EMBL" id="JAOVZQ010000001">
    <property type="protein sequence ID" value="MCY0096637.1"/>
    <property type="molecule type" value="Genomic_DNA"/>
</dbReference>
<accession>A0ABT3YL85</accession>
<reference evidence="2" key="1">
    <citation type="submission" date="2022-10" db="EMBL/GenBank/DDBJ databases">
        <title>Hoeflea sp. J2-29, isolated from marine algae.</title>
        <authorList>
            <person name="Kristyanto S."/>
            <person name="Kim J.M."/>
            <person name="Jeon C.O."/>
        </authorList>
    </citation>
    <scope>NUCLEOTIDE SEQUENCE</scope>
    <source>
        <strain evidence="2">J2-29</strain>
    </source>
</reference>
<evidence type="ECO:0008006" key="4">
    <source>
        <dbReference type="Google" id="ProtNLM"/>
    </source>
</evidence>
<keyword evidence="3" id="KW-1185">Reference proteome</keyword>